<sequence>MKKNEGKKIVFVDYYGILSTTRFWHSVQDPNHKLHKYLQSIQDFLFVEDRTLLDEWMRGKYTSEEMHQVLAENFAIDFDELFSIFVEDCKTVEISEKILDKLKSLPENYLKIMVTDNMDSFDRFILPANRILEDSFHGINNSFYVQKLKADKEGEWFLDILKNYEVPIENCALIDDSLKNCETFQKLGGKYYNSKTEEDVLLALNNFIK</sequence>
<name>A0A2M7VBK2_9BACT</name>
<evidence type="ECO:0000313" key="1">
    <source>
        <dbReference type="EMBL" id="PIZ96430.1"/>
    </source>
</evidence>
<accession>A0A2M7VBK2</accession>
<dbReference type="InterPro" id="IPR023214">
    <property type="entry name" value="HAD_sf"/>
</dbReference>
<dbReference type="AlphaFoldDB" id="A0A2M7VBK2"/>
<comment type="caution">
    <text evidence="1">The sequence shown here is derived from an EMBL/GenBank/DDBJ whole genome shotgun (WGS) entry which is preliminary data.</text>
</comment>
<evidence type="ECO:0008006" key="3">
    <source>
        <dbReference type="Google" id="ProtNLM"/>
    </source>
</evidence>
<dbReference type="Proteomes" id="UP000231453">
    <property type="component" value="Unassembled WGS sequence"/>
</dbReference>
<gene>
    <name evidence="1" type="ORF">COX80_01275</name>
</gene>
<dbReference type="EMBL" id="PFPL01000022">
    <property type="protein sequence ID" value="PIZ96430.1"/>
    <property type="molecule type" value="Genomic_DNA"/>
</dbReference>
<evidence type="ECO:0000313" key="2">
    <source>
        <dbReference type="Proteomes" id="UP000231453"/>
    </source>
</evidence>
<dbReference type="SUPFAM" id="SSF56784">
    <property type="entry name" value="HAD-like"/>
    <property type="match status" value="1"/>
</dbReference>
<dbReference type="Gene3D" id="1.10.150.240">
    <property type="entry name" value="Putative phosphatase, domain 2"/>
    <property type="match status" value="1"/>
</dbReference>
<dbReference type="InterPro" id="IPR036412">
    <property type="entry name" value="HAD-like_sf"/>
</dbReference>
<dbReference type="Gene3D" id="3.40.50.1000">
    <property type="entry name" value="HAD superfamily/HAD-like"/>
    <property type="match status" value="1"/>
</dbReference>
<reference evidence="2" key="1">
    <citation type="submission" date="2017-09" db="EMBL/GenBank/DDBJ databases">
        <title>Depth-based differentiation of microbial function through sediment-hosted aquifers and enrichment of novel symbionts in the deep terrestrial subsurface.</title>
        <authorList>
            <person name="Probst A.J."/>
            <person name="Ladd B."/>
            <person name="Jarett J.K."/>
            <person name="Geller-Mcgrath D.E."/>
            <person name="Sieber C.M.K."/>
            <person name="Emerson J.B."/>
            <person name="Anantharaman K."/>
            <person name="Thomas B.C."/>
            <person name="Malmstrom R."/>
            <person name="Stieglmeier M."/>
            <person name="Klingl A."/>
            <person name="Woyke T."/>
            <person name="Ryan C.M."/>
            <person name="Banfield J.F."/>
        </authorList>
    </citation>
    <scope>NUCLEOTIDE SEQUENCE [LARGE SCALE GENOMIC DNA]</scope>
</reference>
<protein>
    <recommendedName>
        <fullName evidence="3">Hydrolase of the HAD superfamily</fullName>
    </recommendedName>
</protein>
<dbReference type="InterPro" id="IPR023198">
    <property type="entry name" value="PGP-like_dom2"/>
</dbReference>
<proteinExistence type="predicted"/>
<organism evidence="1 2">
    <name type="scientific">Candidatus Magasanikbacteria bacterium CG_4_10_14_0_2_um_filter_33_14</name>
    <dbReference type="NCBI Taxonomy" id="1974636"/>
    <lineage>
        <taxon>Bacteria</taxon>
        <taxon>Candidatus Magasanikiibacteriota</taxon>
    </lineage>
</organism>